<dbReference type="STRING" id="477680.SAMN05421788_109182"/>
<keyword evidence="4" id="KW-0378">Hydrolase</keyword>
<feature type="signal peptide" evidence="1">
    <location>
        <begin position="1"/>
        <end position="21"/>
    </location>
</feature>
<evidence type="ECO:0000313" key="5">
    <source>
        <dbReference type="Proteomes" id="UP000186917"/>
    </source>
</evidence>
<gene>
    <name evidence="4" type="ORF">SAMN05421788_109182</name>
</gene>
<dbReference type="OrthoDB" id="9801375at2"/>
<keyword evidence="5" id="KW-1185">Reference proteome</keyword>
<organism evidence="4 5">
    <name type="scientific">Filimonas lacunae</name>
    <dbReference type="NCBI Taxonomy" id="477680"/>
    <lineage>
        <taxon>Bacteria</taxon>
        <taxon>Pseudomonadati</taxon>
        <taxon>Bacteroidota</taxon>
        <taxon>Chitinophagia</taxon>
        <taxon>Chitinophagales</taxon>
        <taxon>Chitinophagaceae</taxon>
        <taxon>Filimonas</taxon>
    </lineage>
</organism>
<dbReference type="Pfam" id="PF17996">
    <property type="entry name" value="CE2_N"/>
    <property type="match status" value="1"/>
</dbReference>
<evidence type="ECO:0000259" key="2">
    <source>
        <dbReference type="Pfam" id="PF13472"/>
    </source>
</evidence>
<dbReference type="Proteomes" id="UP000186917">
    <property type="component" value="Unassembled WGS sequence"/>
</dbReference>
<keyword evidence="1" id="KW-0732">Signal</keyword>
<feature type="domain" description="Carbohydrate esterase 2 N-terminal" evidence="3">
    <location>
        <begin position="37"/>
        <end position="141"/>
    </location>
</feature>
<dbReference type="InterPro" id="IPR037461">
    <property type="entry name" value="CtCE2-like_dom"/>
</dbReference>
<dbReference type="AlphaFoldDB" id="A0A173MIL2"/>
<dbReference type="InterPro" id="IPR013830">
    <property type="entry name" value="SGNH_hydro"/>
</dbReference>
<dbReference type="PANTHER" id="PTHR37834:SF2">
    <property type="entry name" value="ESTERASE, SGNH HYDROLASE-TYPE"/>
    <property type="match status" value="1"/>
</dbReference>
<dbReference type="EMBL" id="FTOR01000009">
    <property type="protein sequence ID" value="SIT30278.1"/>
    <property type="molecule type" value="Genomic_DNA"/>
</dbReference>
<dbReference type="Gene3D" id="2.60.120.260">
    <property type="entry name" value="Galactose-binding domain-like"/>
    <property type="match status" value="1"/>
</dbReference>
<protein>
    <submittedName>
        <fullName evidence="4">GDSL-like Lipase/Acylhydrolase family protein</fullName>
    </submittedName>
</protein>
<dbReference type="Pfam" id="PF13472">
    <property type="entry name" value="Lipase_GDSL_2"/>
    <property type="match status" value="1"/>
</dbReference>
<reference evidence="5" key="1">
    <citation type="submission" date="2017-01" db="EMBL/GenBank/DDBJ databases">
        <authorList>
            <person name="Varghese N."/>
            <person name="Submissions S."/>
        </authorList>
    </citation>
    <scope>NUCLEOTIDE SEQUENCE [LARGE SCALE GENOMIC DNA]</scope>
    <source>
        <strain evidence="5">DSM 21054</strain>
    </source>
</reference>
<evidence type="ECO:0000256" key="1">
    <source>
        <dbReference type="SAM" id="SignalP"/>
    </source>
</evidence>
<dbReference type="InterPro" id="IPR040794">
    <property type="entry name" value="CE2_N"/>
</dbReference>
<feature type="chain" id="PRO_5030023014" evidence="1">
    <location>
        <begin position="22"/>
        <end position="365"/>
    </location>
</feature>
<proteinExistence type="predicted"/>
<dbReference type="InterPro" id="IPR036514">
    <property type="entry name" value="SGNH_hydro_sf"/>
</dbReference>
<dbReference type="RefSeq" id="WP_076381497.1">
    <property type="nucleotide sequence ID" value="NZ_AP017422.1"/>
</dbReference>
<dbReference type="PANTHER" id="PTHR37834">
    <property type="entry name" value="GDSL-LIKE LIPASE/ACYLHYDROLASE DOMAIN PROTEIN (AFU_ORTHOLOGUE AFUA_2G00620)"/>
    <property type="match status" value="1"/>
</dbReference>
<dbReference type="Gene3D" id="3.40.50.1110">
    <property type="entry name" value="SGNH hydrolase"/>
    <property type="match status" value="1"/>
</dbReference>
<name>A0A173MIL2_9BACT</name>
<accession>A0A173MIL2</accession>
<sequence>MRITKSIALLGCLLYSNPGAARIPANDTLLARQLHPIGRTLLNTSKQLELVTSAAHFGVSFTGSTCTVYVKADNPDGYNYLQYELDGVYQKRIRVEGKPTAPIIINAPIGGKHQVWIYKATEAHTGALVFSKIVAGNIKALTVPLQPLIEFIGNSITCGAAADASEIPCGSGQYHDQHNAYKAYGPSVARMLYCNYIVSSVSGIGIYRTWNRESPNMPQVYDNLDFQVNSTRKWNHATYQPKIISIALGTNDLSHGDGSAREAFDSTRFISAYVQFIQHIKQYHPDAQIALLSSPMVKNAEGALLQRCLTAIKNQVDALYPSGKKVAVFFFTPLEPHGCTGHPDVADHQIMANELKPFFKRLLGS</sequence>
<dbReference type="GO" id="GO:0052689">
    <property type="term" value="F:carboxylic ester hydrolase activity"/>
    <property type="evidence" value="ECO:0007669"/>
    <property type="project" value="InterPro"/>
</dbReference>
<dbReference type="InterPro" id="IPR052762">
    <property type="entry name" value="PCW_deacetylase/CE"/>
</dbReference>
<evidence type="ECO:0000259" key="3">
    <source>
        <dbReference type="Pfam" id="PF17996"/>
    </source>
</evidence>
<dbReference type="KEGG" id="fln:FLA_3489"/>
<dbReference type="CDD" id="cd01831">
    <property type="entry name" value="Endoglucanase_E_like"/>
    <property type="match status" value="1"/>
</dbReference>
<dbReference type="SUPFAM" id="SSF52266">
    <property type="entry name" value="SGNH hydrolase"/>
    <property type="match status" value="1"/>
</dbReference>
<feature type="domain" description="SGNH hydrolase-type esterase" evidence="2">
    <location>
        <begin position="151"/>
        <end position="299"/>
    </location>
</feature>
<evidence type="ECO:0000313" key="4">
    <source>
        <dbReference type="EMBL" id="SIT30278.1"/>
    </source>
</evidence>